<dbReference type="GO" id="GO:0005769">
    <property type="term" value="C:early endosome"/>
    <property type="evidence" value="ECO:0007669"/>
    <property type="project" value="TreeGrafter"/>
</dbReference>
<dbReference type="PANTHER" id="PTHR12431">
    <property type="entry name" value="SORTING NEXIN 17 AND 27"/>
    <property type="match status" value="1"/>
</dbReference>
<dbReference type="GO" id="GO:0006886">
    <property type="term" value="P:intracellular protein transport"/>
    <property type="evidence" value="ECO:0007669"/>
    <property type="project" value="TreeGrafter"/>
</dbReference>
<gene>
    <name evidence="1" type="ORF">TCLT_LOCUS9469</name>
</gene>
<dbReference type="AlphaFoldDB" id="A0A0N5D8P3"/>
<dbReference type="STRING" id="103827.A0A0N5D8P3"/>
<reference evidence="3" key="1">
    <citation type="submission" date="2017-02" db="UniProtKB">
        <authorList>
            <consortium name="WormBaseParasite"/>
        </authorList>
    </citation>
    <scope>IDENTIFICATION</scope>
</reference>
<sequence>MVRAMDGYNKIVFPHCNCDSYKNGDIILATDFSKLTVQACDYEGKTQDDVLIFDWSDILTYEIVDNGAAFTFKYSRPGKKSKTVKFNTQFAVYMNFCFSRILEEHRRHSEVNFTKNKD</sequence>
<dbReference type="PANTHER" id="PTHR12431:SF19">
    <property type="entry name" value="SORTING NEXIN-27"/>
    <property type="match status" value="1"/>
</dbReference>
<name>A0A0N5D8P3_THECL</name>
<dbReference type="OrthoDB" id="10036828at2759"/>
<reference evidence="1 2" key="2">
    <citation type="submission" date="2018-11" db="EMBL/GenBank/DDBJ databases">
        <authorList>
            <consortium name="Pathogen Informatics"/>
        </authorList>
    </citation>
    <scope>NUCLEOTIDE SEQUENCE [LARGE SCALE GENOMIC DNA]</scope>
</reference>
<dbReference type="OMA" id="MWNCCAR"/>
<dbReference type="GO" id="GO:0035091">
    <property type="term" value="F:phosphatidylinositol binding"/>
    <property type="evidence" value="ECO:0007669"/>
    <property type="project" value="TreeGrafter"/>
</dbReference>
<protein>
    <submittedName>
        <fullName evidence="3">Ricin B-type lectin domain-containing protein</fullName>
    </submittedName>
</protein>
<organism evidence="3">
    <name type="scientific">Thelazia callipaeda</name>
    <name type="common">Oriental eyeworm</name>
    <name type="synonym">Parasitic nematode</name>
    <dbReference type="NCBI Taxonomy" id="103827"/>
    <lineage>
        <taxon>Eukaryota</taxon>
        <taxon>Metazoa</taxon>
        <taxon>Ecdysozoa</taxon>
        <taxon>Nematoda</taxon>
        <taxon>Chromadorea</taxon>
        <taxon>Rhabditida</taxon>
        <taxon>Spirurina</taxon>
        <taxon>Spiruromorpha</taxon>
        <taxon>Thelazioidea</taxon>
        <taxon>Thelaziidae</taxon>
        <taxon>Thelazia</taxon>
    </lineage>
</organism>
<dbReference type="Proteomes" id="UP000276776">
    <property type="component" value="Unassembled WGS sequence"/>
</dbReference>
<dbReference type="WBParaSite" id="TCLT_0000948001-mRNA-1">
    <property type="protein sequence ID" value="TCLT_0000948001-mRNA-1"/>
    <property type="gene ID" value="TCLT_0000948001"/>
</dbReference>
<evidence type="ECO:0000313" key="2">
    <source>
        <dbReference type="Proteomes" id="UP000276776"/>
    </source>
</evidence>
<keyword evidence="2" id="KW-1185">Reference proteome</keyword>
<dbReference type="GO" id="GO:0032456">
    <property type="term" value="P:endocytic recycling"/>
    <property type="evidence" value="ECO:0007669"/>
    <property type="project" value="TreeGrafter"/>
</dbReference>
<proteinExistence type="predicted"/>
<dbReference type="EMBL" id="UYYF01004803">
    <property type="protein sequence ID" value="VDN07101.1"/>
    <property type="molecule type" value="Genomic_DNA"/>
</dbReference>
<evidence type="ECO:0000313" key="1">
    <source>
        <dbReference type="EMBL" id="VDN07101.1"/>
    </source>
</evidence>
<accession>A0A0N5D8P3</accession>
<evidence type="ECO:0000313" key="3">
    <source>
        <dbReference type="WBParaSite" id="TCLT_0000948001-mRNA-1"/>
    </source>
</evidence>